<evidence type="ECO:0000313" key="3">
    <source>
        <dbReference type="Proteomes" id="UP000253529"/>
    </source>
</evidence>
<dbReference type="PANTHER" id="PTHR42704:SF17">
    <property type="entry name" value="RIBULOSE BISPHOSPHATE CARBOXYLASE LARGE CHAIN"/>
    <property type="match status" value="1"/>
</dbReference>
<dbReference type="RefSeq" id="WP_113887895.1">
    <property type="nucleotide sequence ID" value="NZ_QNRK01000003.1"/>
</dbReference>
<dbReference type="SUPFAM" id="SSF51649">
    <property type="entry name" value="RuBisCo, C-terminal domain"/>
    <property type="match status" value="1"/>
</dbReference>
<evidence type="ECO:0000313" key="2">
    <source>
        <dbReference type="EMBL" id="RBP17272.1"/>
    </source>
</evidence>
<dbReference type="InterPro" id="IPR036422">
    <property type="entry name" value="RuBisCO_lsu_N_sf"/>
</dbReference>
<dbReference type="AlphaFoldDB" id="A0A366FRJ3"/>
<gene>
    <name evidence="2" type="ORF">DFR50_103158</name>
</gene>
<name>A0A366FRJ3_9HYPH</name>
<protein>
    <submittedName>
        <fullName evidence="2">Ribulose 1,5-bisphosphate carboxylase large subunit</fullName>
    </submittedName>
</protein>
<dbReference type="InterPro" id="IPR033966">
    <property type="entry name" value="RuBisCO"/>
</dbReference>
<dbReference type="InterPro" id="IPR000685">
    <property type="entry name" value="RuBisCO_lsu_C"/>
</dbReference>
<dbReference type="Pfam" id="PF00016">
    <property type="entry name" value="RuBisCO_large"/>
    <property type="match status" value="1"/>
</dbReference>
<dbReference type="Gene3D" id="3.30.70.150">
    <property type="entry name" value="RuBisCO large subunit, N-terminal domain"/>
    <property type="match status" value="1"/>
</dbReference>
<dbReference type="EMBL" id="QNRK01000003">
    <property type="protein sequence ID" value="RBP17272.1"/>
    <property type="molecule type" value="Genomic_DNA"/>
</dbReference>
<organism evidence="2 3">
    <name type="scientific">Roseiarcus fermentans</name>
    <dbReference type="NCBI Taxonomy" id="1473586"/>
    <lineage>
        <taxon>Bacteria</taxon>
        <taxon>Pseudomonadati</taxon>
        <taxon>Pseudomonadota</taxon>
        <taxon>Alphaproteobacteria</taxon>
        <taxon>Hyphomicrobiales</taxon>
        <taxon>Roseiarcaceae</taxon>
        <taxon>Roseiarcus</taxon>
    </lineage>
</organism>
<proteinExistence type="predicted"/>
<reference evidence="2 3" key="1">
    <citation type="submission" date="2018-06" db="EMBL/GenBank/DDBJ databases">
        <title>Genomic Encyclopedia of Type Strains, Phase IV (KMG-IV): sequencing the most valuable type-strain genomes for metagenomic binning, comparative biology and taxonomic classification.</title>
        <authorList>
            <person name="Goeker M."/>
        </authorList>
    </citation>
    <scope>NUCLEOTIDE SEQUENCE [LARGE SCALE GENOMIC DNA]</scope>
    <source>
        <strain evidence="2 3">DSM 24875</strain>
    </source>
</reference>
<dbReference type="CDD" id="cd08210">
    <property type="entry name" value="RLP_RrRLP"/>
    <property type="match status" value="1"/>
</dbReference>
<comment type="caution">
    <text evidence="2">The sequence shown here is derived from an EMBL/GenBank/DDBJ whole genome shotgun (WGS) entry which is preliminary data.</text>
</comment>
<dbReference type="SFLD" id="SFLDG00301">
    <property type="entry name" value="RuBisCO-like_proteins"/>
    <property type="match status" value="1"/>
</dbReference>
<accession>A0A366FRJ3</accession>
<sequence>MTSRFVVHYRIFASSRDEAAERAAGIALEQTVEIPRDVVPRGYIEDEIVGRIESLAEEDEGRHLARISYSPDSVGAELPQLLNVMFGNSSIQKGIKVVGLDLGATLAERFPGARFGVDGVRRRAGRPAGGLIAPVIKPQGSDADTLAGIAYRCALAGADVVKDDHGLTDQAMAPFRTRCEKVASAVARANRETGGSCLYFPNLAGRSDDLMDFAGFARDCGAGGVLVIPGLFGFDLIRRLAADETFDLPIMAHPSFLGSSVLSDTFGFTHGMMFGVLQRLAGADISIFPNVGGRFGFSAAECLDIAGACRDPAGVGRRIFPSPGGGMSVERAGDMKQMYGDDVVFLLGGSLLRYGDRIGEAITAMRSALRAANGRAQSEPAD</sequence>
<dbReference type="GO" id="GO:0016984">
    <property type="term" value="F:ribulose-bisphosphate carboxylase activity"/>
    <property type="evidence" value="ECO:0007669"/>
    <property type="project" value="InterPro"/>
</dbReference>
<dbReference type="GO" id="GO:0000287">
    <property type="term" value="F:magnesium ion binding"/>
    <property type="evidence" value="ECO:0007669"/>
    <property type="project" value="InterPro"/>
</dbReference>
<dbReference type="SFLD" id="SFLDS00014">
    <property type="entry name" value="RuBisCO"/>
    <property type="match status" value="1"/>
</dbReference>
<dbReference type="Gene3D" id="3.20.20.110">
    <property type="entry name" value="Ribulose bisphosphate carboxylase, large subunit, C-terminal domain"/>
    <property type="match status" value="1"/>
</dbReference>
<dbReference type="GO" id="GO:0015977">
    <property type="term" value="P:carbon fixation"/>
    <property type="evidence" value="ECO:0007669"/>
    <property type="project" value="InterPro"/>
</dbReference>
<dbReference type="SUPFAM" id="SSF54966">
    <property type="entry name" value="RuBisCO, large subunit, small (N-terminal) domain"/>
    <property type="match status" value="1"/>
</dbReference>
<dbReference type="PANTHER" id="PTHR42704">
    <property type="entry name" value="RIBULOSE BISPHOSPHATE CARBOXYLASE"/>
    <property type="match status" value="1"/>
</dbReference>
<evidence type="ECO:0000259" key="1">
    <source>
        <dbReference type="Pfam" id="PF00016"/>
    </source>
</evidence>
<dbReference type="OrthoDB" id="9764279at2"/>
<dbReference type="Proteomes" id="UP000253529">
    <property type="component" value="Unassembled WGS sequence"/>
</dbReference>
<feature type="domain" description="Ribulose bisphosphate carboxylase large subunit C-terminal" evidence="1">
    <location>
        <begin position="124"/>
        <end position="283"/>
    </location>
</feature>
<dbReference type="InterPro" id="IPR036376">
    <property type="entry name" value="RuBisCO_lsu_C_sf"/>
</dbReference>
<keyword evidence="3" id="KW-1185">Reference proteome</keyword>
<dbReference type="SFLD" id="SFLDF00158">
    <property type="entry name" value="5-methylthio-D-ribulose_1-phos"/>
    <property type="match status" value="1"/>
</dbReference>